<dbReference type="PANTHER" id="PTHR12697:SF5">
    <property type="entry name" value="DEOXYHYPUSINE HYDROXYLASE"/>
    <property type="match status" value="1"/>
</dbReference>
<dbReference type="PANTHER" id="PTHR12697">
    <property type="entry name" value="PBS LYASE HEAT-LIKE PROTEIN"/>
    <property type="match status" value="1"/>
</dbReference>
<evidence type="ECO:0000313" key="1">
    <source>
        <dbReference type="EMBL" id="MCD1295275.1"/>
    </source>
</evidence>
<proteinExistence type="predicted"/>
<evidence type="ECO:0008006" key="3">
    <source>
        <dbReference type="Google" id="ProtNLM"/>
    </source>
</evidence>
<keyword evidence="2" id="KW-1185">Reference proteome</keyword>
<dbReference type="InterPro" id="IPR011989">
    <property type="entry name" value="ARM-like"/>
</dbReference>
<reference evidence="1 2" key="1">
    <citation type="submission" date="2017-11" db="EMBL/GenBank/DDBJ databases">
        <title>Isolation and Characterization of Family Methanocellaceae Species from Potential Methane Hydrate Area Offshore Southwestern Taiwan.</title>
        <authorList>
            <person name="Zhang W.-L."/>
            <person name="Chen W.-C."/>
            <person name="Lai M.-C."/>
            <person name="Chen S.-C."/>
        </authorList>
    </citation>
    <scope>NUCLEOTIDE SEQUENCE [LARGE SCALE GENOMIC DNA]</scope>
    <source>
        <strain evidence="1 2">CWC-04</strain>
    </source>
</reference>
<name>A0AAP2W5A7_9EURY</name>
<dbReference type="SUPFAM" id="SSF48371">
    <property type="entry name" value="ARM repeat"/>
    <property type="match status" value="1"/>
</dbReference>
<protein>
    <recommendedName>
        <fullName evidence="3">HEAT repeat-containing protein</fullName>
    </recommendedName>
</protein>
<dbReference type="RefSeq" id="WP_230742127.1">
    <property type="nucleotide sequence ID" value="NZ_PGCK01000007.1"/>
</dbReference>
<gene>
    <name evidence="1" type="ORF">CUJ83_09715</name>
</gene>
<dbReference type="AlphaFoldDB" id="A0AAP2W5A7"/>
<dbReference type="EMBL" id="PGCK01000007">
    <property type="protein sequence ID" value="MCD1295275.1"/>
    <property type="molecule type" value="Genomic_DNA"/>
</dbReference>
<sequence>MSLLDLLKIFEEPDIQKMENENDVEGLLNLIKTKRISPLRVKITQALINIGEPAVDPLINALDDKKWEVRAYAAEVLGQIGSKKALDALNKKLEDDNYIVSETARESIWHINKCATVVDIF</sequence>
<dbReference type="GO" id="GO:0016491">
    <property type="term" value="F:oxidoreductase activity"/>
    <property type="evidence" value="ECO:0007669"/>
    <property type="project" value="TreeGrafter"/>
</dbReference>
<dbReference type="Proteomes" id="UP001320159">
    <property type="component" value="Unassembled WGS sequence"/>
</dbReference>
<dbReference type="InterPro" id="IPR004155">
    <property type="entry name" value="PBS_lyase_HEAT"/>
</dbReference>
<organism evidence="1 2">
    <name type="scientific">Methanooceanicella nereidis</name>
    <dbReference type="NCBI Taxonomy" id="2052831"/>
    <lineage>
        <taxon>Archaea</taxon>
        <taxon>Methanobacteriati</taxon>
        <taxon>Methanobacteriota</taxon>
        <taxon>Stenosarchaea group</taxon>
        <taxon>Methanomicrobia</taxon>
        <taxon>Methanocellales</taxon>
        <taxon>Methanocellaceae</taxon>
        <taxon>Methanooceanicella</taxon>
    </lineage>
</organism>
<dbReference type="Gene3D" id="1.25.10.10">
    <property type="entry name" value="Leucine-rich Repeat Variant"/>
    <property type="match status" value="1"/>
</dbReference>
<accession>A0AAP2W5A7</accession>
<dbReference type="Pfam" id="PF13646">
    <property type="entry name" value="HEAT_2"/>
    <property type="match status" value="1"/>
</dbReference>
<dbReference type="SMART" id="SM00567">
    <property type="entry name" value="EZ_HEAT"/>
    <property type="match status" value="2"/>
</dbReference>
<dbReference type="InterPro" id="IPR016024">
    <property type="entry name" value="ARM-type_fold"/>
</dbReference>
<comment type="caution">
    <text evidence="1">The sequence shown here is derived from an EMBL/GenBank/DDBJ whole genome shotgun (WGS) entry which is preliminary data.</text>
</comment>
<evidence type="ECO:0000313" key="2">
    <source>
        <dbReference type="Proteomes" id="UP001320159"/>
    </source>
</evidence>